<accession>A0A1Z1FCX0</accession>
<dbReference type="KEGG" id="cman:A9D14_10705"/>
<organism evidence="1 2">
    <name type="scientific">Croceicoccus marinus</name>
    <dbReference type="NCBI Taxonomy" id="450378"/>
    <lineage>
        <taxon>Bacteria</taxon>
        <taxon>Pseudomonadati</taxon>
        <taxon>Pseudomonadota</taxon>
        <taxon>Alphaproteobacteria</taxon>
        <taxon>Sphingomonadales</taxon>
        <taxon>Erythrobacteraceae</taxon>
        <taxon>Croceicoccus</taxon>
    </lineage>
</organism>
<proteinExistence type="predicted"/>
<dbReference type="EMBL" id="CP019602">
    <property type="protein sequence ID" value="ARU16566.1"/>
    <property type="molecule type" value="Genomic_DNA"/>
</dbReference>
<name>A0A1Z1FCX0_9SPHN</name>
<reference evidence="1 2" key="1">
    <citation type="submission" date="2017-01" db="EMBL/GenBank/DDBJ databases">
        <title>Complete genome sequence of esterase-producing bacterium Croceicoccus marinus E4A9.</title>
        <authorList>
            <person name="Wu Y.-H."/>
            <person name="Cheng H."/>
            <person name="Xu L."/>
            <person name="Huo Y.-Y."/>
            <person name="Wang C.-S."/>
            <person name="Xu X.-W."/>
        </authorList>
    </citation>
    <scope>NUCLEOTIDE SEQUENCE [LARGE SCALE GENOMIC DNA]</scope>
    <source>
        <strain evidence="1 2">E4A9</strain>
    </source>
</reference>
<evidence type="ECO:0000313" key="2">
    <source>
        <dbReference type="Proteomes" id="UP000195807"/>
    </source>
</evidence>
<evidence type="ECO:0000313" key="1">
    <source>
        <dbReference type="EMBL" id="ARU16566.1"/>
    </source>
</evidence>
<dbReference type="AlphaFoldDB" id="A0A1Z1FCX0"/>
<gene>
    <name evidence="1" type="ORF">A9D14_10705</name>
</gene>
<sequence>MNEPCCGFVRGWLDAFSGIESGVIEAFRAKPTDRIQLISWKRTGLCLIARKMTNFVNELWSRGLLSQSA</sequence>
<protein>
    <submittedName>
        <fullName evidence="1">Uncharacterized protein</fullName>
    </submittedName>
</protein>
<dbReference type="Proteomes" id="UP000195807">
    <property type="component" value="Chromosome"/>
</dbReference>
<keyword evidence="2" id="KW-1185">Reference proteome</keyword>